<evidence type="ECO:0000256" key="2">
    <source>
        <dbReference type="ARBA" id="ARBA00006843"/>
    </source>
</evidence>
<sequence length="113" mass="12681">MPEHTAITVQGGGPEKGNTSNPPRDYLLFSLFNILVLGNPCCLSFMALVYLVKSRDRKLAGDMNGALSYGNTSKQLNISAAILNVLLLIFFTILFFIYVVPLIRMLFNYQRYL</sequence>
<feature type="transmembrane region" description="Helical" evidence="7">
    <location>
        <begin position="81"/>
        <end position="107"/>
    </location>
</feature>
<dbReference type="GO" id="GO:0045071">
    <property type="term" value="P:negative regulation of viral genome replication"/>
    <property type="evidence" value="ECO:0007669"/>
    <property type="project" value="TreeGrafter"/>
</dbReference>
<comment type="subcellular location">
    <subcellularLocation>
        <location evidence="1">Membrane</location>
    </subcellularLocation>
</comment>
<evidence type="ECO:0000256" key="1">
    <source>
        <dbReference type="ARBA" id="ARBA00004370"/>
    </source>
</evidence>
<evidence type="ECO:0000256" key="7">
    <source>
        <dbReference type="SAM" id="Phobius"/>
    </source>
</evidence>
<dbReference type="GO" id="GO:0005886">
    <property type="term" value="C:plasma membrane"/>
    <property type="evidence" value="ECO:0007669"/>
    <property type="project" value="TreeGrafter"/>
</dbReference>
<reference evidence="9" key="1">
    <citation type="submission" date="2018-12" db="EMBL/GenBank/DDBJ databases">
        <authorList>
            <person name="Yazar S."/>
        </authorList>
    </citation>
    <scope>NUCLEOTIDE SEQUENCE [LARGE SCALE GENOMIC DNA]</scope>
</reference>
<proteinExistence type="inferred from homology"/>
<evidence type="ECO:0000256" key="6">
    <source>
        <dbReference type="SAM" id="MobiDB-lite"/>
    </source>
</evidence>
<dbReference type="GO" id="GO:0051607">
    <property type="term" value="P:defense response to virus"/>
    <property type="evidence" value="ECO:0007669"/>
    <property type="project" value="TreeGrafter"/>
</dbReference>
<keyword evidence="9" id="KW-1185">Reference proteome</keyword>
<reference evidence="8" key="3">
    <citation type="submission" date="2025-09" db="UniProtKB">
        <authorList>
            <consortium name="Ensembl"/>
        </authorList>
    </citation>
    <scope>IDENTIFICATION</scope>
</reference>
<dbReference type="AlphaFoldDB" id="A0A4X2K298"/>
<dbReference type="GO" id="GO:0035456">
    <property type="term" value="P:response to interferon-beta"/>
    <property type="evidence" value="ECO:0007669"/>
    <property type="project" value="TreeGrafter"/>
</dbReference>
<feature type="region of interest" description="Disordered" evidence="6">
    <location>
        <begin position="1"/>
        <end position="20"/>
    </location>
</feature>
<comment type="similarity">
    <text evidence="2">Belongs to the CD225/Dispanin family.</text>
</comment>
<keyword evidence="3 7" id="KW-0812">Transmembrane</keyword>
<evidence type="ECO:0000256" key="4">
    <source>
        <dbReference type="ARBA" id="ARBA00022989"/>
    </source>
</evidence>
<gene>
    <name evidence="8" type="primary">LOC114041610</name>
</gene>
<feature type="transmembrane region" description="Helical" evidence="7">
    <location>
        <begin position="26"/>
        <end position="52"/>
    </location>
</feature>
<accession>A0A4X2K298</accession>
<evidence type="ECO:0000256" key="5">
    <source>
        <dbReference type="ARBA" id="ARBA00023136"/>
    </source>
</evidence>
<keyword evidence="4 7" id="KW-1133">Transmembrane helix</keyword>
<dbReference type="Ensembl" id="ENSVURT00010006926.1">
    <property type="protein sequence ID" value="ENSVURP00010006129.1"/>
    <property type="gene ID" value="ENSVURG00010004755.1"/>
</dbReference>
<name>A0A4X2K298_VOMUR</name>
<organism evidence="8 9">
    <name type="scientific">Vombatus ursinus</name>
    <name type="common">Common wombat</name>
    <dbReference type="NCBI Taxonomy" id="29139"/>
    <lineage>
        <taxon>Eukaryota</taxon>
        <taxon>Metazoa</taxon>
        <taxon>Chordata</taxon>
        <taxon>Craniata</taxon>
        <taxon>Vertebrata</taxon>
        <taxon>Euteleostomi</taxon>
        <taxon>Mammalia</taxon>
        <taxon>Metatheria</taxon>
        <taxon>Diprotodontia</taxon>
        <taxon>Vombatidae</taxon>
        <taxon>Vombatus</taxon>
    </lineage>
</organism>
<reference evidence="8" key="2">
    <citation type="submission" date="2025-08" db="UniProtKB">
        <authorList>
            <consortium name="Ensembl"/>
        </authorList>
    </citation>
    <scope>IDENTIFICATION</scope>
</reference>
<dbReference type="PANTHER" id="PTHR13999">
    <property type="entry name" value="INTERFERON INDUCIBLE TRANSMEMBRANE PROTEIN"/>
    <property type="match status" value="1"/>
</dbReference>
<evidence type="ECO:0000313" key="9">
    <source>
        <dbReference type="Proteomes" id="UP000314987"/>
    </source>
</evidence>
<dbReference type="GO" id="GO:0060337">
    <property type="term" value="P:type I interferon-mediated signaling pathway"/>
    <property type="evidence" value="ECO:0007669"/>
    <property type="project" value="TreeGrafter"/>
</dbReference>
<dbReference type="InterPro" id="IPR051517">
    <property type="entry name" value="IFITM_antiviral_protein"/>
</dbReference>
<evidence type="ECO:0000256" key="3">
    <source>
        <dbReference type="ARBA" id="ARBA00022692"/>
    </source>
</evidence>
<keyword evidence="5 7" id="KW-0472">Membrane</keyword>
<dbReference type="Pfam" id="PF04505">
    <property type="entry name" value="CD225"/>
    <property type="match status" value="1"/>
</dbReference>
<dbReference type="InterPro" id="IPR007593">
    <property type="entry name" value="CD225/Dispanin_fam"/>
</dbReference>
<dbReference type="GO" id="GO:0034341">
    <property type="term" value="P:response to type II interferon"/>
    <property type="evidence" value="ECO:0007669"/>
    <property type="project" value="TreeGrafter"/>
</dbReference>
<dbReference type="Proteomes" id="UP000314987">
    <property type="component" value="Unassembled WGS sequence"/>
</dbReference>
<dbReference type="GO" id="GO:0035455">
    <property type="term" value="P:response to interferon-alpha"/>
    <property type="evidence" value="ECO:0007669"/>
    <property type="project" value="TreeGrafter"/>
</dbReference>
<dbReference type="PANTHER" id="PTHR13999:SF4">
    <property type="entry name" value="INTERFERON-INDUCED TRANSMEMBRANE PROTEIN 3"/>
    <property type="match status" value="1"/>
</dbReference>
<dbReference type="GeneTree" id="ENSGT00950000182857"/>
<protein>
    <submittedName>
        <fullName evidence="8">Uncharacterized protein</fullName>
    </submittedName>
</protein>
<evidence type="ECO:0000313" key="8">
    <source>
        <dbReference type="Ensembl" id="ENSVURP00010006129.1"/>
    </source>
</evidence>
<dbReference type="OMA" id="THIHSET"/>
<dbReference type="GO" id="GO:0046597">
    <property type="term" value="P:host-mediated suppression of symbiont invasion"/>
    <property type="evidence" value="ECO:0007669"/>
    <property type="project" value="TreeGrafter"/>
</dbReference>